<dbReference type="EMBL" id="ML213591">
    <property type="protein sequence ID" value="TFK43338.1"/>
    <property type="molecule type" value="Genomic_DNA"/>
</dbReference>
<feature type="compositionally biased region" description="Basic residues" evidence="1">
    <location>
        <begin position="248"/>
        <end position="258"/>
    </location>
</feature>
<feature type="compositionally biased region" description="Basic and acidic residues" evidence="1">
    <location>
        <begin position="547"/>
        <end position="558"/>
    </location>
</feature>
<feature type="region of interest" description="Disordered" evidence="1">
    <location>
        <begin position="1"/>
        <end position="60"/>
    </location>
</feature>
<feature type="region of interest" description="Disordered" evidence="1">
    <location>
        <begin position="246"/>
        <end position="265"/>
    </location>
</feature>
<feature type="region of interest" description="Disordered" evidence="1">
    <location>
        <begin position="344"/>
        <end position="363"/>
    </location>
</feature>
<protein>
    <submittedName>
        <fullName evidence="2">Uncharacterized protein</fullName>
    </submittedName>
</protein>
<feature type="compositionally biased region" description="Polar residues" evidence="1">
    <location>
        <begin position="412"/>
        <end position="423"/>
    </location>
</feature>
<evidence type="ECO:0000256" key="1">
    <source>
        <dbReference type="SAM" id="MobiDB-lite"/>
    </source>
</evidence>
<feature type="region of interest" description="Disordered" evidence="1">
    <location>
        <begin position="175"/>
        <end position="212"/>
    </location>
</feature>
<feature type="compositionally biased region" description="Polar residues" evidence="1">
    <location>
        <begin position="431"/>
        <end position="444"/>
    </location>
</feature>
<feature type="compositionally biased region" description="Polar residues" evidence="1">
    <location>
        <begin position="508"/>
        <end position="535"/>
    </location>
</feature>
<feature type="region of interest" description="Disordered" evidence="1">
    <location>
        <begin position="91"/>
        <end position="163"/>
    </location>
</feature>
<proteinExistence type="predicted"/>
<gene>
    <name evidence="2" type="ORF">BDQ12DRAFT_731370</name>
</gene>
<evidence type="ECO:0000313" key="3">
    <source>
        <dbReference type="Proteomes" id="UP000308652"/>
    </source>
</evidence>
<feature type="compositionally biased region" description="Polar residues" evidence="1">
    <location>
        <begin position="46"/>
        <end position="56"/>
    </location>
</feature>
<feature type="compositionally biased region" description="Polar residues" evidence="1">
    <location>
        <begin position="297"/>
        <end position="313"/>
    </location>
</feature>
<name>A0A5C3MHC1_9AGAR</name>
<feature type="region of interest" description="Disordered" evidence="1">
    <location>
        <begin position="398"/>
        <end position="558"/>
    </location>
</feature>
<keyword evidence="3" id="KW-1185">Reference proteome</keyword>
<organism evidence="2 3">
    <name type="scientific">Crucibulum laeve</name>
    <dbReference type="NCBI Taxonomy" id="68775"/>
    <lineage>
        <taxon>Eukaryota</taxon>
        <taxon>Fungi</taxon>
        <taxon>Dikarya</taxon>
        <taxon>Basidiomycota</taxon>
        <taxon>Agaricomycotina</taxon>
        <taxon>Agaricomycetes</taxon>
        <taxon>Agaricomycetidae</taxon>
        <taxon>Agaricales</taxon>
        <taxon>Agaricineae</taxon>
        <taxon>Nidulariaceae</taxon>
        <taxon>Crucibulum</taxon>
    </lineage>
</organism>
<feature type="compositionally biased region" description="Polar residues" evidence="1">
    <location>
        <begin position="1"/>
        <end position="13"/>
    </location>
</feature>
<dbReference type="OrthoDB" id="3269047at2759"/>
<sequence length="558" mass="58947">MSSVSQTDNTDSPSEPPVAQGSALQPKSTKKGRHLSSMHAPAASKPNVSPSVLQNKISRRSSKPIINWFQRKLAGTVKAKRVENLPMTIADLGKGRGRTGQSRVTGRVASSPLPSPLFNGKPQSRLDPNLARRKTISLNGDEDTRQLSRSFGEDDTSLGRSSFARESLWSPASALEADEDASVRPIPPTAPPSPSPSRSSSSYVSDPRTFRSMAASTKPTTILSVDMEAMGYVGGVAHIAQAPVTSPRGHRNAPHIRHSSSVSNSGLLGSGGSITFSALPQSSSRPASLRMNSLGAGSQHITMNGNGPFTSVQAPLHTSHHPRNNPRPSSPPLDNASVLTLASSAFGIPGRNPTTGVSSIRGGGDSISHFGESTYADAESASQLVVGDDDIDASVRALRPRSSRGSWGSVASEWSSKFQTGTPSVARERSTYSVRTGRLSTENGETYERSEREVNDGDDGGIEGEKKSEADPSISTASPFADPELPPQSPSVELQKHSQEESAIADQSRPSQQHLSATKVASSSDSKNDKISTPSLVEKTAELSVTENRECEASEKSI</sequence>
<dbReference type="Proteomes" id="UP000308652">
    <property type="component" value="Unassembled WGS sequence"/>
</dbReference>
<feature type="compositionally biased region" description="Basic and acidic residues" evidence="1">
    <location>
        <begin position="446"/>
        <end position="455"/>
    </location>
</feature>
<feature type="region of interest" description="Disordered" evidence="1">
    <location>
        <begin position="297"/>
        <end position="336"/>
    </location>
</feature>
<dbReference type="AlphaFoldDB" id="A0A5C3MHC1"/>
<feature type="compositionally biased region" description="Pro residues" evidence="1">
    <location>
        <begin position="185"/>
        <end position="195"/>
    </location>
</feature>
<reference evidence="2 3" key="1">
    <citation type="journal article" date="2019" name="Nat. Ecol. Evol.">
        <title>Megaphylogeny resolves global patterns of mushroom evolution.</title>
        <authorList>
            <person name="Varga T."/>
            <person name="Krizsan K."/>
            <person name="Foldi C."/>
            <person name="Dima B."/>
            <person name="Sanchez-Garcia M."/>
            <person name="Sanchez-Ramirez S."/>
            <person name="Szollosi G.J."/>
            <person name="Szarkandi J.G."/>
            <person name="Papp V."/>
            <person name="Albert L."/>
            <person name="Andreopoulos W."/>
            <person name="Angelini C."/>
            <person name="Antonin V."/>
            <person name="Barry K.W."/>
            <person name="Bougher N.L."/>
            <person name="Buchanan P."/>
            <person name="Buyck B."/>
            <person name="Bense V."/>
            <person name="Catcheside P."/>
            <person name="Chovatia M."/>
            <person name="Cooper J."/>
            <person name="Damon W."/>
            <person name="Desjardin D."/>
            <person name="Finy P."/>
            <person name="Geml J."/>
            <person name="Haridas S."/>
            <person name="Hughes K."/>
            <person name="Justo A."/>
            <person name="Karasinski D."/>
            <person name="Kautmanova I."/>
            <person name="Kiss B."/>
            <person name="Kocsube S."/>
            <person name="Kotiranta H."/>
            <person name="LaButti K.M."/>
            <person name="Lechner B.E."/>
            <person name="Liimatainen K."/>
            <person name="Lipzen A."/>
            <person name="Lukacs Z."/>
            <person name="Mihaltcheva S."/>
            <person name="Morgado L.N."/>
            <person name="Niskanen T."/>
            <person name="Noordeloos M.E."/>
            <person name="Ohm R.A."/>
            <person name="Ortiz-Santana B."/>
            <person name="Ovrebo C."/>
            <person name="Racz N."/>
            <person name="Riley R."/>
            <person name="Savchenko A."/>
            <person name="Shiryaev A."/>
            <person name="Soop K."/>
            <person name="Spirin V."/>
            <person name="Szebenyi C."/>
            <person name="Tomsovsky M."/>
            <person name="Tulloss R.E."/>
            <person name="Uehling J."/>
            <person name="Grigoriev I.V."/>
            <person name="Vagvolgyi C."/>
            <person name="Papp T."/>
            <person name="Martin F.M."/>
            <person name="Miettinen O."/>
            <person name="Hibbett D.S."/>
            <person name="Nagy L.G."/>
        </authorList>
    </citation>
    <scope>NUCLEOTIDE SEQUENCE [LARGE SCALE GENOMIC DNA]</scope>
    <source>
        <strain evidence="2 3">CBS 166.37</strain>
    </source>
</reference>
<feature type="compositionally biased region" description="Low complexity" evidence="1">
    <location>
        <begin position="196"/>
        <end position="207"/>
    </location>
</feature>
<evidence type="ECO:0000313" key="2">
    <source>
        <dbReference type="EMBL" id="TFK43338.1"/>
    </source>
</evidence>
<accession>A0A5C3MHC1</accession>